<evidence type="ECO:0000256" key="3">
    <source>
        <dbReference type="ARBA" id="ARBA00022729"/>
    </source>
</evidence>
<dbReference type="InterPro" id="IPR050822">
    <property type="entry name" value="Cerebellin_Synaptic_Org"/>
</dbReference>
<keyword evidence="3" id="KW-0732">Signal</keyword>
<dbReference type="PANTHER" id="PTHR22923">
    <property type="entry name" value="CEREBELLIN-RELATED"/>
    <property type="match status" value="1"/>
</dbReference>
<dbReference type="PANTHER" id="PTHR22923:SF116">
    <property type="entry name" value="C1Q DOMAIN-CONTAINING PROTEIN"/>
    <property type="match status" value="1"/>
</dbReference>
<keyword evidence="6" id="KW-1185">Reference proteome</keyword>
<dbReference type="GO" id="GO:0005576">
    <property type="term" value="C:extracellular region"/>
    <property type="evidence" value="ECO:0007669"/>
    <property type="project" value="UniProtKB-SubCell"/>
</dbReference>
<proteinExistence type="predicted"/>
<comment type="subcellular location">
    <subcellularLocation>
        <location evidence="1">Secreted</location>
    </subcellularLocation>
</comment>
<accession>A0A8B6CFH5</accession>
<dbReference type="Gene3D" id="2.60.120.40">
    <property type="match status" value="1"/>
</dbReference>
<reference evidence="5" key="1">
    <citation type="submission" date="2018-11" db="EMBL/GenBank/DDBJ databases">
        <authorList>
            <person name="Alioto T."/>
            <person name="Alioto T."/>
        </authorList>
    </citation>
    <scope>NUCLEOTIDE SEQUENCE</scope>
</reference>
<dbReference type="Proteomes" id="UP000596742">
    <property type="component" value="Unassembled WGS sequence"/>
</dbReference>
<protein>
    <recommendedName>
        <fullName evidence="4">C1q domain-containing protein</fullName>
    </recommendedName>
</protein>
<dbReference type="InterPro" id="IPR001073">
    <property type="entry name" value="C1q_dom"/>
</dbReference>
<evidence type="ECO:0000256" key="1">
    <source>
        <dbReference type="ARBA" id="ARBA00004613"/>
    </source>
</evidence>
<sequence>MQIEAGLFVTNDYMDMTLGFQTNIVANSRTEKIERKIDANDKRLLTNNMNGTSSVDHLLQRTDQTIQNLETKVSVYDSLVLSMQNKINTLETSVNTLNSKMSSCVSLSASGPCSVNETDVTDLKTKIPNIEGIIQMLSDRLLKVEKAQVSFCPTIAFMTSLNHVLSHVQSGVKLSFDNVIFNVGNAYSAFQGNFVAPKTGIYFLTYTITSTPRSAIIIRLHRNGVDIGQISHHDHSDYLKTTESILTQLTENDDVWLETEDVHHPDRTSIVNGRHNLESHFAGVLLYCD</sequence>
<organism evidence="5 6">
    <name type="scientific">Mytilus galloprovincialis</name>
    <name type="common">Mediterranean mussel</name>
    <dbReference type="NCBI Taxonomy" id="29158"/>
    <lineage>
        <taxon>Eukaryota</taxon>
        <taxon>Metazoa</taxon>
        <taxon>Spiralia</taxon>
        <taxon>Lophotrochozoa</taxon>
        <taxon>Mollusca</taxon>
        <taxon>Bivalvia</taxon>
        <taxon>Autobranchia</taxon>
        <taxon>Pteriomorphia</taxon>
        <taxon>Mytilida</taxon>
        <taxon>Mytiloidea</taxon>
        <taxon>Mytilidae</taxon>
        <taxon>Mytilinae</taxon>
        <taxon>Mytilus</taxon>
    </lineage>
</organism>
<dbReference type="Pfam" id="PF00386">
    <property type="entry name" value="C1q"/>
    <property type="match status" value="1"/>
</dbReference>
<evidence type="ECO:0000313" key="5">
    <source>
        <dbReference type="EMBL" id="VDI04447.1"/>
    </source>
</evidence>
<evidence type="ECO:0000259" key="4">
    <source>
        <dbReference type="PROSITE" id="PS50871"/>
    </source>
</evidence>
<dbReference type="EMBL" id="UYJE01001703">
    <property type="protein sequence ID" value="VDI04447.1"/>
    <property type="molecule type" value="Genomic_DNA"/>
</dbReference>
<dbReference type="OrthoDB" id="6110048at2759"/>
<dbReference type="SUPFAM" id="SSF49842">
    <property type="entry name" value="TNF-like"/>
    <property type="match status" value="1"/>
</dbReference>
<dbReference type="SMART" id="SM00110">
    <property type="entry name" value="C1Q"/>
    <property type="match status" value="1"/>
</dbReference>
<dbReference type="PROSITE" id="PS50871">
    <property type="entry name" value="C1Q"/>
    <property type="match status" value="1"/>
</dbReference>
<keyword evidence="2" id="KW-0964">Secreted</keyword>
<name>A0A8B6CFH5_MYTGA</name>
<comment type="caution">
    <text evidence="5">The sequence shown here is derived from an EMBL/GenBank/DDBJ whole genome shotgun (WGS) entry which is preliminary data.</text>
</comment>
<evidence type="ECO:0000313" key="6">
    <source>
        <dbReference type="Proteomes" id="UP000596742"/>
    </source>
</evidence>
<evidence type="ECO:0000256" key="2">
    <source>
        <dbReference type="ARBA" id="ARBA00022525"/>
    </source>
</evidence>
<gene>
    <name evidence="5" type="ORF">MGAL_10B070397</name>
</gene>
<dbReference type="PRINTS" id="PR00007">
    <property type="entry name" value="COMPLEMNTC1Q"/>
</dbReference>
<feature type="domain" description="C1q" evidence="4">
    <location>
        <begin position="150"/>
        <end position="289"/>
    </location>
</feature>
<dbReference type="InterPro" id="IPR008983">
    <property type="entry name" value="Tumour_necrosis_fac-like_dom"/>
</dbReference>
<dbReference type="AlphaFoldDB" id="A0A8B6CFH5"/>